<keyword evidence="14" id="KW-0732">Signal</keyword>
<evidence type="ECO:0000256" key="4">
    <source>
        <dbReference type="ARBA" id="ARBA00010617"/>
    </source>
</evidence>
<dbReference type="InterPro" id="IPR017972">
    <property type="entry name" value="Cyt_P450_CS"/>
</dbReference>
<comment type="caution">
    <text evidence="15">The sequence shown here is derived from an EMBL/GenBank/DDBJ whole genome shotgun (WGS) entry which is preliminary data.</text>
</comment>
<evidence type="ECO:0000256" key="7">
    <source>
        <dbReference type="ARBA" id="ARBA00022824"/>
    </source>
</evidence>
<evidence type="ECO:0000256" key="2">
    <source>
        <dbReference type="ARBA" id="ARBA00004524"/>
    </source>
</evidence>
<comment type="subcellular location">
    <subcellularLocation>
        <location evidence="3">Endoplasmic reticulum membrane</location>
    </subcellularLocation>
    <subcellularLocation>
        <location evidence="2">Microsome membrane</location>
    </subcellularLocation>
</comment>
<dbReference type="Proteomes" id="UP001162483">
    <property type="component" value="Unassembled WGS sequence"/>
</dbReference>
<keyword evidence="11 13" id="KW-0503">Monooxygenase</keyword>
<comment type="cofactor">
    <cofactor evidence="1">
        <name>heme</name>
        <dbReference type="ChEBI" id="CHEBI:30413"/>
    </cofactor>
</comment>
<keyword evidence="9 13" id="KW-0560">Oxidoreductase</keyword>
<dbReference type="Gene3D" id="1.10.630.10">
    <property type="entry name" value="Cytochrome P450"/>
    <property type="match status" value="1"/>
</dbReference>
<organism evidence="15 16">
    <name type="scientific">Staurois parvus</name>
    <dbReference type="NCBI Taxonomy" id="386267"/>
    <lineage>
        <taxon>Eukaryota</taxon>
        <taxon>Metazoa</taxon>
        <taxon>Chordata</taxon>
        <taxon>Craniata</taxon>
        <taxon>Vertebrata</taxon>
        <taxon>Euteleostomi</taxon>
        <taxon>Amphibia</taxon>
        <taxon>Batrachia</taxon>
        <taxon>Anura</taxon>
        <taxon>Neobatrachia</taxon>
        <taxon>Ranoidea</taxon>
        <taxon>Ranidae</taxon>
        <taxon>Staurois</taxon>
    </lineage>
</organism>
<gene>
    <name evidence="15" type="ORF">SPARVUS_LOCUS11417210</name>
</gene>
<evidence type="ECO:0000256" key="13">
    <source>
        <dbReference type="RuleBase" id="RU000461"/>
    </source>
</evidence>
<dbReference type="PROSITE" id="PS00086">
    <property type="entry name" value="CYTOCHROME_P450"/>
    <property type="match status" value="1"/>
</dbReference>
<dbReference type="PRINTS" id="PR00463">
    <property type="entry name" value="EP450I"/>
</dbReference>
<evidence type="ECO:0000313" key="15">
    <source>
        <dbReference type="EMBL" id="CAI9592765.1"/>
    </source>
</evidence>
<protein>
    <recommendedName>
        <fullName evidence="17">Cytochrome P450</fullName>
    </recommendedName>
</protein>
<evidence type="ECO:0000256" key="1">
    <source>
        <dbReference type="ARBA" id="ARBA00001971"/>
    </source>
</evidence>
<dbReference type="InterPro" id="IPR002401">
    <property type="entry name" value="Cyt_P450_E_grp-I"/>
</dbReference>
<comment type="similarity">
    <text evidence="4 13">Belongs to the cytochrome P450 family.</text>
</comment>
<feature type="signal peptide" evidence="14">
    <location>
        <begin position="1"/>
        <end position="21"/>
    </location>
</feature>
<evidence type="ECO:0000256" key="14">
    <source>
        <dbReference type="SAM" id="SignalP"/>
    </source>
</evidence>
<evidence type="ECO:0000256" key="6">
    <source>
        <dbReference type="ARBA" id="ARBA00022723"/>
    </source>
</evidence>
<reference evidence="15" key="1">
    <citation type="submission" date="2023-05" db="EMBL/GenBank/DDBJ databases">
        <authorList>
            <person name="Stuckert A."/>
        </authorList>
    </citation>
    <scope>NUCLEOTIDE SEQUENCE</scope>
</reference>
<evidence type="ECO:0000313" key="16">
    <source>
        <dbReference type="Proteomes" id="UP001162483"/>
    </source>
</evidence>
<keyword evidence="12" id="KW-0472">Membrane</keyword>
<evidence type="ECO:0000256" key="5">
    <source>
        <dbReference type="ARBA" id="ARBA00022617"/>
    </source>
</evidence>
<dbReference type="InterPro" id="IPR001128">
    <property type="entry name" value="Cyt_P450"/>
</dbReference>
<name>A0ABN9F6V6_9NEOB</name>
<keyword evidence="5 13" id="KW-0349">Heme</keyword>
<dbReference type="Pfam" id="PF00067">
    <property type="entry name" value="p450"/>
    <property type="match status" value="1"/>
</dbReference>
<dbReference type="PANTHER" id="PTHR24300:SF302">
    <property type="entry name" value="CYTOCHROME P450"/>
    <property type="match status" value="1"/>
</dbReference>
<feature type="chain" id="PRO_5046023165" description="Cytochrome P450" evidence="14">
    <location>
        <begin position="22"/>
        <end position="488"/>
    </location>
</feature>
<dbReference type="EMBL" id="CATNWA010016448">
    <property type="protein sequence ID" value="CAI9592765.1"/>
    <property type="molecule type" value="Genomic_DNA"/>
</dbReference>
<sequence>MDLVTVLLFIVVILFLATVYNDQKQDKNYPPGPKPLPIIGSLHMVNPMSPQKDFMKLSKKYGPVFSIQLGLEKLVVLCGYDTIKDALINHSEEFYERPDGPLFAKTTNGNGIVFAHGENWKVMRRFTIATLRDFGMGKKSIENKIREEVICLIQEFRSHKGNPFDNLTIVNTAVANIIVSILLGKRFEYDDPIILKLMRMISENIRTFGSTMVRLYNSYPTLIGLLPGAHQKIFENFKSTQNFIKEVFTKQKKELDINDQRNFIDAFLAKQQEGNPESTVYFHNDNLTVLVDNLFVAGMETTSTTLQWSLLLMIKYPDIQKKVQNEIDRVIGSAEPQSEHRRQMPYTDAVIHEIQRFADIIPLNAPHATAKDVTFKGYSIPKGTTVIPLLTSVLRDEAYFEKPDEFYPEHFLDSEGNLKKNEAFIPFSIGKRSCAGENLAKMELFLFFTTLLQNFTFQAPPGVDPDLTPALGFTSAPLPHRICAIPRS</sequence>
<evidence type="ECO:0000256" key="10">
    <source>
        <dbReference type="ARBA" id="ARBA00023004"/>
    </source>
</evidence>
<dbReference type="InterPro" id="IPR050182">
    <property type="entry name" value="Cytochrome_P450_fam2"/>
</dbReference>
<evidence type="ECO:0000256" key="11">
    <source>
        <dbReference type="ARBA" id="ARBA00023033"/>
    </source>
</evidence>
<proteinExistence type="inferred from homology"/>
<evidence type="ECO:0008006" key="17">
    <source>
        <dbReference type="Google" id="ProtNLM"/>
    </source>
</evidence>
<evidence type="ECO:0000256" key="8">
    <source>
        <dbReference type="ARBA" id="ARBA00022848"/>
    </source>
</evidence>
<keyword evidence="10 13" id="KW-0408">Iron</keyword>
<keyword evidence="16" id="KW-1185">Reference proteome</keyword>
<dbReference type="InterPro" id="IPR008071">
    <property type="entry name" value="Cyt_P450_E_grp-I_CYP2J-like"/>
</dbReference>
<dbReference type="SUPFAM" id="SSF48264">
    <property type="entry name" value="Cytochrome P450"/>
    <property type="match status" value="1"/>
</dbReference>
<dbReference type="PRINTS" id="PR00385">
    <property type="entry name" value="P450"/>
</dbReference>
<dbReference type="InterPro" id="IPR036396">
    <property type="entry name" value="Cyt_P450_sf"/>
</dbReference>
<evidence type="ECO:0000256" key="3">
    <source>
        <dbReference type="ARBA" id="ARBA00004586"/>
    </source>
</evidence>
<keyword evidence="7" id="KW-0256">Endoplasmic reticulum</keyword>
<evidence type="ECO:0000256" key="9">
    <source>
        <dbReference type="ARBA" id="ARBA00023002"/>
    </source>
</evidence>
<keyword evidence="8" id="KW-0492">Microsome</keyword>
<keyword evidence="6 13" id="KW-0479">Metal-binding</keyword>
<accession>A0ABN9F6V6</accession>
<evidence type="ECO:0000256" key="12">
    <source>
        <dbReference type="ARBA" id="ARBA00023136"/>
    </source>
</evidence>
<dbReference type="PANTHER" id="PTHR24300">
    <property type="entry name" value="CYTOCHROME P450 508A4-RELATED"/>
    <property type="match status" value="1"/>
</dbReference>
<dbReference type="PRINTS" id="PR01688">
    <property type="entry name" value="EP450ICYP2J"/>
</dbReference>